<dbReference type="EMBL" id="SHLA01000001">
    <property type="protein sequence ID" value="RZU61987.1"/>
    <property type="molecule type" value="Genomic_DNA"/>
</dbReference>
<dbReference type="RefSeq" id="WP_130450497.1">
    <property type="nucleotide sequence ID" value="NZ_SHLA01000001.1"/>
</dbReference>
<sequence>MKIKPALAAGAAISLAAAALVPAAALAMAPAEKADGAEVSAFCSNPGLSRYTPVPRPANKTVLPYESLDELNAAAAAAGLSPLDFAEREVDASAAARGGSLGASVHGVAAASLQDTIVWAEQEGLTLAEAHADMSLNKAAINLASALEVEHPDSVAFFRQNPESGSVSVGFAGAVTPEIRALLDESPVPVGIDENIGWTEDEIHHETSRALDCLSAATDDAHHVEGDQFNGVLEVTAEEGEQTFADREAAAALKALLATTNFEVRIVEGEAHGYEPAIFDASALDG</sequence>
<keyword evidence="3" id="KW-1185">Reference proteome</keyword>
<protein>
    <submittedName>
        <fullName evidence="2">Uncharacterized protein</fullName>
    </submittedName>
</protein>
<evidence type="ECO:0000313" key="2">
    <source>
        <dbReference type="EMBL" id="RZU61987.1"/>
    </source>
</evidence>
<evidence type="ECO:0000313" key="3">
    <source>
        <dbReference type="Proteomes" id="UP000292685"/>
    </source>
</evidence>
<feature type="chain" id="PRO_5039122957" evidence="1">
    <location>
        <begin position="28"/>
        <end position="286"/>
    </location>
</feature>
<name>A0A4Q8ACQ2_9MICC</name>
<reference evidence="2 3" key="1">
    <citation type="submission" date="2019-02" db="EMBL/GenBank/DDBJ databases">
        <title>Sequencing the genomes of 1000 actinobacteria strains.</title>
        <authorList>
            <person name="Klenk H.-P."/>
        </authorList>
    </citation>
    <scope>NUCLEOTIDE SEQUENCE [LARGE SCALE GENOMIC DNA]</scope>
    <source>
        <strain evidence="2 3">DSM 17364</strain>
    </source>
</reference>
<accession>A0A4Q8ACQ2</accession>
<organism evidence="2 3">
    <name type="scientific">Zhihengliuella halotolerans</name>
    <dbReference type="NCBI Taxonomy" id="370736"/>
    <lineage>
        <taxon>Bacteria</taxon>
        <taxon>Bacillati</taxon>
        <taxon>Actinomycetota</taxon>
        <taxon>Actinomycetes</taxon>
        <taxon>Micrococcales</taxon>
        <taxon>Micrococcaceae</taxon>
        <taxon>Zhihengliuella</taxon>
    </lineage>
</organism>
<comment type="caution">
    <text evidence="2">The sequence shown here is derived from an EMBL/GenBank/DDBJ whole genome shotgun (WGS) entry which is preliminary data.</text>
</comment>
<feature type="signal peptide" evidence="1">
    <location>
        <begin position="1"/>
        <end position="27"/>
    </location>
</feature>
<dbReference type="AlphaFoldDB" id="A0A4Q8ACQ2"/>
<dbReference type="Proteomes" id="UP000292685">
    <property type="component" value="Unassembled WGS sequence"/>
</dbReference>
<proteinExistence type="predicted"/>
<keyword evidence="1" id="KW-0732">Signal</keyword>
<gene>
    <name evidence="2" type="ORF">EV380_1572</name>
</gene>
<evidence type="ECO:0000256" key="1">
    <source>
        <dbReference type="SAM" id="SignalP"/>
    </source>
</evidence>